<dbReference type="EMBL" id="JAFBBZ010000001">
    <property type="protein sequence ID" value="MBM7508666.1"/>
    <property type="molecule type" value="Genomic_DNA"/>
</dbReference>
<organism evidence="5 6">
    <name type="scientific">Nocardioides salarius</name>
    <dbReference type="NCBI Taxonomy" id="374513"/>
    <lineage>
        <taxon>Bacteria</taxon>
        <taxon>Bacillati</taxon>
        <taxon>Actinomycetota</taxon>
        <taxon>Actinomycetes</taxon>
        <taxon>Propionibacteriales</taxon>
        <taxon>Nocardioidaceae</taxon>
        <taxon>Nocardioides</taxon>
    </lineage>
</organism>
<evidence type="ECO:0000256" key="2">
    <source>
        <dbReference type="ARBA" id="ARBA00023163"/>
    </source>
</evidence>
<protein>
    <recommendedName>
        <fullName evidence="4">Putative zinc-finger domain-containing protein</fullName>
    </recommendedName>
</protein>
<evidence type="ECO:0000259" key="4">
    <source>
        <dbReference type="Pfam" id="PF13490"/>
    </source>
</evidence>
<accession>A0ABS2MBV5</accession>
<keyword evidence="1" id="KW-0805">Transcription regulation</keyword>
<dbReference type="InterPro" id="IPR027383">
    <property type="entry name" value="Znf_put"/>
</dbReference>
<feature type="domain" description="Putative zinc-finger" evidence="4">
    <location>
        <begin position="33"/>
        <end position="52"/>
    </location>
</feature>
<comment type="caution">
    <text evidence="5">The sequence shown here is derived from an EMBL/GenBank/DDBJ whole genome shotgun (WGS) entry which is preliminary data.</text>
</comment>
<evidence type="ECO:0000313" key="5">
    <source>
        <dbReference type="EMBL" id="MBM7508666.1"/>
    </source>
</evidence>
<dbReference type="Proteomes" id="UP000732378">
    <property type="component" value="Unassembled WGS sequence"/>
</dbReference>
<gene>
    <name evidence="5" type="ORF">JOE61_002480</name>
</gene>
<feature type="region of interest" description="Disordered" evidence="3">
    <location>
        <begin position="68"/>
        <end position="95"/>
    </location>
</feature>
<keyword evidence="6" id="KW-1185">Reference proteome</keyword>
<dbReference type="InterPro" id="IPR041916">
    <property type="entry name" value="Anti_sigma_zinc_sf"/>
</dbReference>
<name>A0ABS2MBV5_9ACTN</name>
<proteinExistence type="predicted"/>
<keyword evidence="2" id="KW-0804">Transcription</keyword>
<feature type="compositionally biased region" description="Basic and acidic residues" evidence="3">
    <location>
        <begin position="81"/>
        <end position="95"/>
    </location>
</feature>
<dbReference type="Gene3D" id="1.10.10.1320">
    <property type="entry name" value="Anti-sigma factor, zinc-finger domain"/>
    <property type="match status" value="1"/>
</dbReference>
<sequence>MTGRMQGPRSMLECWWSGRVLDRYVEQRPATPLTPAERDRLERHLAVCERCATSAAERRRVLAALDRLGDHHAPPPASLRRAHDLVRDLTDGDPR</sequence>
<evidence type="ECO:0000256" key="1">
    <source>
        <dbReference type="ARBA" id="ARBA00023015"/>
    </source>
</evidence>
<evidence type="ECO:0000313" key="6">
    <source>
        <dbReference type="Proteomes" id="UP000732378"/>
    </source>
</evidence>
<dbReference type="Pfam" id="PF13490">
    <property type="entry name" value="zf-HC2"/>
    <property type="match status" value="1"/>
</dbReference>
<evidence type="ECO:0000256" key="3">
    <source>
        <dbReference type="SAM" id="MobiDB-lite"/>
    </source>
</evidence>
<reference evidence="5 6" key="1">
    <citation type="submission" date="2021-01" db="EMBL/GenBank/DDBJ databases">
        <title>Sequencing the genomes of 1000 actinobacteria strains.</title>
        <authorList>
            <person name="Klenk H.-P."/>
        </authorList>
    </citation>
    <scope>NUCLEOTIDE SEQUENCE [LARGE SCALE GENOMIC DNA]</scope>
    <source>
        <strain evidence="5 6">DSM 18239</strain>
    </source>
</reference>
<dbReference type="RefSeq" id="WP_193668228.1">
    <property type="nucleotide sequence ID" value="NZ_JACDTV010000004.1"/>
</dbReference>